<gene>
    <name evidence="2" type="ORF">AB0H72_01760</name>
</gene>
<dbReference type="Proteomes" id="UP001551658">
    <property type="component" value="Unassembled WGS sequence"/>
</dbReference>
<dbReference type="EMBL" id="JBFAIH010000001">
    <property type="protein sequence ID" value="MEV0361402.1"/>
    <property type="molecule type" value="Genomic_DNA"/>
</dbReference>
<evidence type="ECO:0000313" key="2">
    <source>
        <dbReference type="EMBL" id="MEV0361402.1"/>
    </source>
</evidence>
<keyword evidence="3" id="KW-1185">Reference proteome</keyword>
<dbReference type="RefSeq" id="WP_357972173.1">
    <property type="nucleotide sequence ID" value="NZ_JBFAIH010000001.1"/>
</dbReference>
<name>A0ABV3F157_9NOCA</name>
<proteinExistence type="predicted"/>
<evidence type="ECO:0000313" key="3">
    <source>
        <dbReference type="Proteomes" id="UP001551658"/>
    </source>
</evidence>
<reference evidence="2 3" key="1">
    <citation type="submission" date="2024-06" db="EMBL/GenBank/DDBJ databases">
        <title>The Natural Products Discovery Center: Release of the First 8490 Sequenced Strains for Exploring Actinobacteria Biosynthetic Diversity.</title>
        <authorList>
            <person name="Kalkreuter E."/>
            <person name="Kautsar S.A."/>
            <person name="Yang D."/>
            <person name="Bader C.D."/>
            <person name="Teijaro C.N."/>
            <person name="Fluegel L."/>
            <person name="Davis C.M."/>
            <person name="Simpson J.R."/>
            <person name="Lauterbach L."/>
            <person name="Steele A.D."/>
            <person name="Gui C."/>
            <person name="Meng S."/>
            <person name="Li G."/>
            <person name="Viehrig K."/>
            <person name="Ye F."/>
            <person name="Su P."/>
            <person name="Kiefer A.F."/>
            <person name="Nichols A."/>
            <person name="Cepeda A.J."/>
            <person name="Yan W."/>
            <person name="Fan B."/>
            <person name="Jiang Y."/>
            <person name="Adhikari A."/>
            <person name="Zheng C.-J."/>
            <person name="Schuster L."/>
            <person name="Cowan T.M."/>
            <person name="Smanski M.J."/>
            <person name="Chevrette M.G."/>
            <person name="De Carvalho L.P.S."/>
            <person name="Shen B."/>
        </authorList>
    </citation>
    <scope>NUCLEOTIDE SEQUENCE [LARGE SCALE GENOMIC DNA]</scope>
    <source>
        <strain evidence="2 3">NPDC050671</strain>
    </source>
</reference>
<evidence type="ECO:0000256" key="1">
    <source>
        <dbReference type="SAM" id="MobiDB-lite"/>
    </source>
</evidence>
<sequence length="363" mass="39421">MAMSALDAGRDRTLAGHPMLTPTPSPALKDLPEQTKSVLSDHFQGFRAARSYRMRTVSLMDTVGDRLLTMANTTTTGIRERIIVVSAGADSVARIHPAFDERAAHLLNLSRQSEQVATAAAGPQRPIIGTAMSTGQNVEIDPADIVSVPLHDADGNPIGVLFPSQPEDVQNFVPWASMRDRTSDLYIRPSYERISASQSGSKAVYHHGPFIDAPWAKEVRRTGVPPIYVIAHANPFAYTVQVRTKGSLETMFLDGPAHSRSIAANPHILRATEGNEFGTLLPISCSPARLHGSSTGQFAAEYLINEAEMDRNIHLPTGLMFLGRDEASGQSWLGAETVVTETGLHLPQFDSYWGSPFASEDRP</sequence>
<accession>A0ABV3F157</accession>
<organism evidence="2 3">
    <name type="scientific">Nocardia fusca</name>
    <dbReference type="NCBI Taxonomy" id="941183"/>
    <lineage>
        <taxon>Bacteria</taxon>
        <taxon>Bacillati</taxon>
        <taxon>Actinomycetota</taxon>
        <taxon>Actinomycetes</taxon>
        <taxon>Mycobacteriales</taxon>
        <taxon>Nocardiaceae</taxon>
        <taxon>Nocardia</taxon>
    </lineage>
</organism>
<feature type="region of interest" description="Disordered" evidence="1">
    <location>
        <begin position="1"/>
        <end position="31"/>
    </location>
</feature>
<protein>
    <submittedName>
        <fullName evidence="2">Uncharacterized protein</fullName>
    </submittedName>
</protein>
<comment type="caution">
    <text evidence="2">The sequence shown here is derived from an EMBL/GenBank/DDBJ whole genome shotgun (WGS) entry which is preliminary data.</text>
</comment>